<dbReference type="CDD" id="cd16321">
    <property type="entry name" value="MraZ_C"/>
    <property type="match status" value="1"/>
</dbReference>
<keyword evidence="1" id="KW-0963">Cytoplasm</keyword>
<dbReference type="GO" id="GO:0051301">
    <property type="term" value="P:cell division"/>
    <property type="evidence" value="ECO:0007669"/>
    <property type="project" value="UniProtKB-KW"/>
</dbReference>
<dbReference type="GO" id="GO:0003700">
    <property type="term" value="F:DNA-binding transcription factor activity"/>
    <property type="evidence" value="ECO:0007669"/>
    <property type="project" value="UniProtKB-UniRule"/>
</dbReference>
<dbReference type="PANTHER" id="PTHR34701">
    <property type="entry name" value="TRANSCRIPTIONAL REGULATOR MRAZ"/>
    <property type="match status" value="1"/>
</dbReference>
<comment type="subcellular location">
    <subcellularLocation>
        <location evidence="1">Cytoplasm</location>
        <location evidence="1">Nucleoid</location>
    </subcellularLocation>
</comment>
<keyword evidence="1" id="KW-0804">Transcription</keyword>
<dbReference type="Pfam" id="PF02381">
    <property type="entry name" value="MraZ"/>
    <property type="match status" value="2"/>
</dbReference>
<comment type="similarity">
    <text evidence="1">Belongs to the MraZ family.</text>
</comment>
<gene>
    <name evidence="1 2" type="primary">mraZ</name>
    <name evidence="2" type="ORF">EFREU_v1c04920</name>
</gene>
<dbReference type="GO" id="GO:0009295">
    <property type="term" value="C:nucleoid"/>
    <property type="evidence" value="ECO:0007669"/>
    <property type="project" value="UniProtKB-SubCell"/>
</dbReference>
<dbReference type="InterPro" id="IPR037914">
    <property type="entry name" value="SpoVT-AbrB_sf"/>
</dbReference>
<dbReference type="OrthoDB" id="9807753at2"/>
<reference evidence="2 3" key="1">
    <citation type="submission" date="2017-11" db="EMBL/GenBank/DDBJ databases">
        <title>Genome sequence of Entomoplasma freundtii BARC 318 (ATCC 51999).</title>
        <authorList>
            <person name="Lo W.-S."/>
            <person name="Gasparich G.E."/>
            <person name="Kuo C.-H."/>
        </authorList>
    </citation>
    <scope>NUCLEOTIDE SEQUENCE [LARGE SCALE GENOMIC DNA]</scope>
    <source>
        <strain evidence="2 3">BARC 318</strain>
    </source>
</reference>
<dbReference type="EMBL" id="CP024962">
    <property type="protein sequence ID" value="ATZ16517.1"/>
    <property type="molecule type" value="Genomic_DNA"/>
</dbReference>
<dbReference type="Gene3D" id="3.40.1550.20">
    <property type="entry name" value="Transcriptional regulator MraZ domain"/>
    <property type="match status" value="1"/>
</dbReference>
<dbReference type="PROSITE" id="PS51740">
    <property type="entry name" value="SPOVT_ABRB"/>
    <property type="match status" value="2"/>
</dbReference>
<dbReference type="HAMAP" id="MF_01008">
    <property type="entry name" value="MraZ"/>
    <property type="match status" value="1"/>
</dbReference>
<evidence type="ECO:0000313" key="3">
    <source>
        <dbReference type="Proteomes" id="UP000232222"/>
    </source>
</evidence>
<dbReference type="AlphaFoldDB" id="A0A2K8NRW1"/>
<protein>
    <recommendedName>
        <fullName evidence="1">Transcriptional regulator MraZ</fullName>
    </recommendedName>
</protein>
<dbReference type="Proteomes" id="UP000232222">
    <property type="component" value="Chromosome"/>
</dbReference>
<accession>A0A2K8NRW1</accession>
<dbReference type="CDD" id="cd16320">
    <property type="entry name" value="MraZ_N"/>
    <property type="match status" value="1"/>
</dbReference>
<keyword evidence="2" id="KW-0131">Cell cycle</keyword>
<dbReference type="NCBIfam" id="TIGR00242">
    <property type="entry name" value="division/cell wall cluster transcriptional repressor MraZ"/>
    <property type="match status" value="1"/>
</dbReference>
<dbReference type="InterPro" id="IPR038619">
    <property type="entry name" value="MraZ_sf"/>
</dbReference>
<sequence>MLVGSYEHTLDNKHRLTLPAKLRSKLGNLVYVSRGLENNLELRTVEEFSLWEAELENLETFKKDARTLKRYIFSNSAELEIDSAGRIKIPQNLLDSANIQKDVFVLGVGSKIEIWDKKTYETYEKTNFEAITELAEKVSDLEK</sequence>
<dbReference type="GO" id="GO:0000976">
    <property type="term" value="F:transcription cis-regulatory region binding"/>
    <property type="evidence" value="ECO:0007669"/>
    <property type="project" value="TreeGrafter"/>
</dbReference>
<dbReference type="PANTHER" id="PTHR34701:SF1">
    <property type="entry name" value="TRANSCRIPTIONAL REGULATOR MRAZ"/>
    <property type="match status" value="1"/>
</dbReference>
<dbReference type="InterPro" id="IPR003444">
    <property type="entry name" value="MraZ"/>
</dbReference>
<proteinExistence type="inferred from homology"/>
<keyword evidence="1" id="KW-0238">DNA-binding</keyword>
<dbReference type="InterPro" id="IPR020603">
    <property type="entry name" value="MraZ_dom"/>
</dbReference>
<name>A0A2K8NRW1_9MOLU</name>
<dbReference type="RefSeq" id="WP_100609537.1">
    <property type="nucleotide sequence ID" value="NZ_CP024962.1"/>
</dbReference>
<dbReference type="InterPro" id="IPR007159">
    <property type="entry name" value="SpoVT-AbrB_dom"/>
</dbReference>
<keyword evidence="2" id="KW-0132">Cell division</keyword>
<dbReference type="KEGG" id="efr:EFREU_v1c04920"/>
<keyword evidence="3" id="KW-1185">Reference proteome</keyword>
<evidence type="ECO:0000313" key="2">
    <source>
        <dbReference type="EMBL" id="ATZ16517.1"/>
    </source>
</evidence>
<dbReference type="InterPro" id="IPR035644">
    <property type="entry name" value="MraZ_C"/>
</dbReference>
<dbReference type="GO" id="GO:0005737">
    <property type="term" value="C:cytoplasm"/>
    <property type="evidence" value="ECO:0007669"/>
    <property type="project" value="UniProtKB-UniRule"/>
</dbReference>
<evidence type="ECO:0000256" key="1">
    <source>
        <dbReference type="HAMAP-Rule" id="MF_01008"/>
    </source>
</evidence>
<dbReference type="GO" id="GO:2000143">
    <property type="term" value="P:negative regulation of DNA-templated transcription initiation"/>
    <property type="evidence" value="ECO:0007669"/>
    <property type="project" value="TreeGrafter"/>
</dbReference>
<organism evidence="2 3">
    <name type="scientific">Entomoplasma freundtii</name>
    <dbReference type="NCBI Taxonomy" id="74700"/>
    <lineage>
        <taxon>Bacteria</taxon>
        <taxon>Bacillati</taxon>
        <taxon>Mycoplasmatota</taxon>
        <taxon>Mollicutes</taxon>
        <taxon>Entomoplasmatales</taxon>
        <taxon>Entomoplasmataceae</taxon>
        <taxon>Entomoplasma</taxon>
    </lineage>
</organism>
<keyword evidence="1" id="KW-0805">Transcription regulation</keyword>
<dbReference type="SUPFAM" id="SSF89447">
    <property type="entry name" value="AbrB/MazE/MraZ-like"/>
    <property type="match status" value="1"/>
</dbReference>
<dbReference type="InterPro" id="IPR035642">
    <property type="entry name" value="MraZ_N"/>
</dbReference>
<comment type="subunit">
    <text evidence="1">Forms oligomers.</text>
</comment>